<name>A0A7J6BFX0_AMEME</name>
<organism evidence="3 4">
    <name type="scientific">Ameiurus melas</name>
    <name type="common">Black bullhead</name>
    <name type="synonym">Silurus melas</name>
    <dbReference type="NCBI Taxonomy" id="219545"/>
    <lineage>
        <taxon>Eukaryota</taxon>
        <taxon>Metazoa</taxon>
        <taxon>Chordata</taxon>
        <taxon>Craniata</taxon>
        <taxon>Vertebrata</taxon>
        <taxon>Euteleostomi</taxon>
        <taxon>Actinopterygii</taxon>
        <taxon>Neopterygii</taxon>
        <taxon>Teleostei</taxon>
        <taxon>Ostariophysi</taxon>
        <taxon>Siluriformes</taxon>
        <taxon>Ictaluridae</taxon>
        <taxon>Ameiurus</taxon>
    </lineage>
</organism>
<dbReference type="Gene3D" id="1.20.5.4090">
    <property type="match status" value="1"/>
</dbReference>
<evidence type="ECO:0000313" key="3">
    <source>
        <dbReference type="EMBL" id="KAF4094015.1"/>
    </source>
</evidence>
<feature type="region of interest" description="Disordered" evidence="2">
    <location>
        <begin position="173"/>
        <end position="201"/>
    </location>
</feature>
<keyword evidence="4" id="KW-1185">Reference proteome</keyword>
<feature type="compositionally biased region" description="Acidic residues" evidence="2">
    <location>
        <begin position="262"/>
        <end position="271"/>
    </location>
</feature>
<evidence type="ECO:0000256" key="1">
    <source>
        <dbReference type="SAM" id="Coils"/>
    </source>
</evidence>
<accession>A0A7J6BFX0</accession>
<dbReference type="AlphaFoldDB" id="A0A7J6BFX0"/>
<keyword evidence="1" id="KW-0175">Coiled coil</keyword>
<evidence type="ECO:0000313" key="4">
    <source>
        <dbReference type="Proteomes" id="UP000593565"/>
    </source>
</evidence>
<feature type="region of interest" description="Disordered" evidence="2">
    <location>
        <begin position="1"/>
        <end position="68"/>
    </location>
</feature>
<evidence type="ECO:0000256" key="2">
    <source>
        <dbReference type="SAM" id="MobiDB-lite"/>
    </source>
</evidence>
<sequence>MHSDTGEKSASPRKRIVSRAMSEEESLRHIIEAEESPKRLTRRDSRYGSLRRGDTRGSQSEDEPAETTSMMELQQNYEMCLAELQSVELQQGVLLFQVDCLQDALEGAEEALSETKREAHQISMELEQEREKRRKLEDTVALLMQKLEQLKEEKISVPAESIIQDQKEAVGMTDNPAVEVDGPVSKEAPKPVDTASQPTGSTNTFANFAATAYLLFKNRKIVTGKHDAAEGTPVDEEEVKEAHVVGSEQATQEASSQNAQDAAEDYDESSGYEDAPSDFSPGSSTPDGPLDAGLQEDGERELKNSNEARNLKDPEACVLS</sequence>
<gene>
    <name evidence="3" type="ORF">AMELA_G00008250</name>
</gene>
<feature type="compositionally biased region" description="Basic and acidic residues" evidence="2">
    <location>
        <begin position="300"/>
        <end position="320"/>
    </location>
</feature>
<dbReference type="EMBL" id="JAAGNN010000001">
    <property type="protein sequence ID" value="KAF4094015.1"/>
    <property type="molecule type" value="Genomic_DNA"/>
</dbReference>
<protein>
    <submittedName>
        <fullName evidence="3">Uncharacterized protein</fullName>
    </submittedName>
</protein>
<feature type="compositionally biased region" description="Polar residues" evidence="2">
    <location>
        <begin position="248"/>
        <end position="260"/>
    </location>
</feature>
<feature type="coiled-coil region" evidence="1">
    <location>
        <begin position="70"/>
        <end position="153"/>
    </location>
</feature>
<dbReference type="Proteomes" id="UP000593565">
    <property type="component" value="Unassembled WGS sequence"/>
</dbReference>
<feature type="compositionally biased region" description="Basic and acidic residues" evidence="2">
    <location>
        <begin position="21"/>
        <end position="55"/>
    </location>
</feature>
<feature type="region of interest" description="Disordered" evidence="2">
    <location>
        <begin position="226"/>
        <end position="320"/>
    </location>
</feature>
<proteinExistence type="predicted"/>
<reference evidence="3 4" key="1">
    <citation type="submission" date="2020-02" db="EMBL/GenBank/DDBJ databases">
        <title>A chromosome-scale genome assembly of the black bullhead catfish (Ameiurus melas).</title>
        <authorList>
            <person name="Wen M."/>
            <person name="Zham M."/>
            <person name="Cabau C."/>
            <person name="Klopp C."/>
            <person name="Donnadieu C."/>
            <person name="Roques C."/>
            <person name="Bouchez O."/>
            <person name="Lampietro C."/>
            <person name="Jouanno E."/>
            <person name="Herpin A."/>
            <person name="Louis A."/>
            <person name="Berthelot C."/>
            <person name="Parey E."/>
            <person name="Roest-Crollius H."/>
            <person name="Braasch I."/>
            <person name="Postlethwait J."/>
            <person name="Robinson-Rechavi M."/>
            <person name="Echchiki A."/>
            <person name="Begum T."/>
            <person name="Montfort J."/>
            <person name="Schartl M."/>
            <person name="Bobe J."/>
            <person name="Guiguen Y."/>
        </authorList>
    </citation>
    <scope>NUCLEOTIDE SEQUENCE [LARGE SCALE GENOMIC DNA]</scope>
    <source>
        <strain evidence="3">M_S1</strain>
        <tissue evidence="3">Blood</tissue>
    </source>
</reference>
<comment type="caution">
    <text evidence="3">The sequence shown here is derived from an EMBL/GenBank/DDBJ whole genome shotgun (WGS) entry which is preliminary data.</text>
</comment>